<dbReference type="OrthoDB" id="18814at2759"/>
<keyword evidence="2" id="KW-0472">Membrane</keyword>
<proteinExistence type="inferred from homology"/>
<dbReference type="Proteomes" id="UP000267027">
    <property type="component" value="Unassembled WGS sequence"/>
</dbReference>
<dbReference type="InterPro" id="IPR002666">
    <property type="entry name" value="Folate_carrier"/>
</dbReference>
<reference evidence="3 4" key="2">
    <citation type="submission" date="2018-11" db="EMBL/GenBank/DDBJ databases">
        <authorList>
            <consortium name="Pathogen Informatics"/>
        </authorList>
    </citation>
    <scope>NUCLEOTIDE SEQUENCE [LARGE SCALE GENOMIC DNA]</scope>
    <source>
        <strain evidence="3 4">Costa Rica</strain>
    </source>
</reference>
<dbReference type="EMBL" id="UYYA01001537">
    <property type="protein sequence ID" value="VDM55476.1"/>
    <property type="molecule type" value="Genomic_DNA"/>
</dbReference>
<dbReference type="Pfam" id="PF01770">
    <property type="entry name" value="Folate_carrier"/>
    <property type="match status" value="1"/>
</dbReference>
<keyword evidence="2" id="KW-1133">Transmembrane helix</keyword>
<evidence type="ECO:0000256" key="2">
    <source>
        <dbReference type="SAM" id="Phobius"/>
    </source>
</evidence>
<dbReference type="PANTHER" id="PTHR10686">
    <property type="entry name" value="FOLATE TRANSPORTER"/>
    <property type="match status" value="1"/>
</dbReference>
<name>A0A0R3PHR3_ANGCS</name>
<feature type="transmembrane region" description="Helical" evidence="2">
    <location>
        <begin position="20"/>
        <end position="40"/>
    </location>
</feature>
<comment type="similarity">
    <text evidence="1">Belongs to the reduced folate carrier (RFC) transporter (TC 2.A.48) family.</text>
</comment>
<gene>
    <name evidence="3" type="ORF">ACOC_LOCUS3891</name>
</gene>
<dbReference type="WBParaSite" id="ACOC_0000389001-mRNA-1">
    <property type="protein sequence ID" value="ACOC_0000389001-mRNA-1"/>
    <property type="gene ID" value="ACOC_0000389001"/>
</dbReference>
<dbReference type="GO" id="GO:0005886">
    <property type="term" value="C:plasma membrane"/>
    <property type="evidence" value="ECO:0007669"/>
    <property type="project" value="TreeGrafter"/>
</dbReference>
<keyword evidence="2" id="KW-0812">Transmembrane</keyword>
<feature type="transmembrane region" description="Helical" evidence="2">
    <location>
        <begin position="52"/>
        <end position="74"/>
    </location>
</feature>
<organism evidence="5">
    <name type="scientific">Angiostrongylus costaricensis</name>
    <name type="common">Nematode worm</name>
    <dbReference type="NCBI Taxonomy" id="334426"/>
    <lineage>
        <taxon>Eukaryota</taxon>
        <taxon>Metazoa</taxon>
        <taxon>Ecdysozoa</taxon>
        <taxon>Nematoda</taxon>
        <taxon>Chromadorea</taxon>
        <taxon>Rhabditida</taxon>
        <taxon>Rhabditina</taxon>
        <taxon>Rhabditomorpha</taxon>
        <taxon>Strongyloidea</taxon>
        <taxon>Metastrongylidae</taxon>
        <taxon>Angiostrongylus</taxon>
    </lineage>
</organism>
<evidence type="ECO:0000313" key="5">
    <source>
        <dbReference type="WBParaSite" id="ACOC_0000389001-mRNA-1"/>
    </source>
</evidence>
<sequence length="145" mass="16643">MYSTTVCLQAPVFSLTDIRYKPVVVLVDACLSLTWILFVWGEDIVQMRLMQLTFDIISCCCLRFFITLALSSAASRSGQREAQSESVESRLNEDLRNKPKLEMRNYFVSVLESFKLFKNVMAVLKWSSRWALTSCGTFQVLSFAR</sequence>
<dbReference type="AlphaFoldDB" id="A0A0R3PHR3"/>
<evidence type="ECO:0000256" key="1">
    <source>
        <dbReference type="ARBA" id="ARBA00005773"/>
    </source>
</evidence>
<evidence type="ECO:0000313" key="4">
    <source>
        <dbReference type="Proteomes" id="UP000267027"/>
    </source>
</evidence>
<keyword evidence="4" id="KW-1185">Reference proteome</keyword>
<protein>
    <submittedName>
        <fullName evidence="5">Neur_chan_memb domain-containing protein</fullName>
    </submittedName>
</protein>
<reference evidence="5" key="1">
    <citation type="submission" date="2017-02" db="UniProtKB">
        <authorList>
            <consortium name="WormBaseParasite"/>
        </authorList>
    </citation>
    <scope>IDENTIFICATION</scope>
</reference>
<dbReference type="GO" id="GO:0090482">
    <property type="term" value="F:vitamin transmembrane transporter activity"/>
    <property type="evidence" value="ECO:0007669"/>
    <property type="project" value="InterPro"/>
</dbReference>
<accession>A0A0R3PHR3</accession>
<dbReference type="PANTHER" id="PTHR10686:SF20">
    <property type="entry name" value="FOLATE TRANSPORTER 1"/>
    <property type="match status" value="1"/>
</dbReference>
<evidence type="ECO:0000313" key="3">
    <source>
        <dbReference type="EMBL" id="VDM55476.1"/>
    </source>
</evidence>